<evidence type="ECO:0000256" key="8">
    <source>
        <dbReference type="PIRSR" id="PIRSR621190-1"/>
    </source>
</evidence>
<evidence type="ECO:0000256" key="5">
    <source>
        <dbReference type="ARBA" id="ARBA00022801"/>
    </source>
</evidence>
<dbReference type="SUPFAM" id="SSF47090">
    <property type="entry name" value="PGBD-like"/>
    <property type="match status" value="1"/>
</dbReference>
<dbReference type="InterPro" id="IPR002477">
    <property type="entry name" value="Peptidoglycan-bd-like"/>
</dbReference>
<dbReference type="EMBL" id="KQ980818">
    <property type="protein sequence ID" value="KYN12688.1"/>
    <property type="molecule type" value="Genomic_DNA"/>
</dbReference>
<proteinExistence type="inferred from homology"/>
<dbReference type="AlphaFoldDB" id="A0A151IXB9"/>
<comment type="similarity">
    <text evidence="1">Belongs to the peptidase M10A family.</text>
</comment>
<dbReference type="PANTHER" id="PTHR10201:SF291">
    <property type="entry name" value="MATRIX METALLOPROTEINASE 1, ISOFORM C-RELATED"/>
    <property type="match status" value="1"/>
</dbReference>
<evidence type="ECO:0000256" key="3">
    <source>
        <dbReference type="ARBA" id="ARBA00022723"/>
    </source>
</evidence>
<feature type="binding site" evidence="9">
    <location>
        <position position="219"/>
    </location>
    <ligand>
        <name>Zn(2+)</name>
        <dbReference type="ChEBI" id="CHEBI:29105"/>
        <label>2</label>
        <note>catalytic</note>
    </ligand>
</feature>
<feature type="binding site" evidence="9">
    <location>
        <position position="187"/>
    </location>
    <ligand>
        <name>Zn(2+)</name>
        <dbReference type="ChEBI" id="CHEBI:29105"/>
        <label>1</label>
    </ligand>
</feature>
<dbReference type="GO" id="GO:0031012">
    <property type="term" value="C:extracellular matrix"/>
    <property type="evidence" value="ECO:0007669"/>
    <property type="project" value="InterPro"/>
</dbReference>
<dbReference type="Gene3D" id="3.40.390.10">
    <property type="entry name" value="Collagenase (Catalytic Domain)"/>
    <property type="match status" value="1"/>
</dbReference>
<keyword evidence="6 9" id="KW-0862">Zinc</keyword>
<feature type="binding site" evidence="9">
    <location>
        <position position="215"/>
    </location>
    <ligand>
        <name>Zn(2+)</name>
        <dbReference type="ChEBI" id="CHEBI:29105"/>
        <label>2</label>
        <note>catalytic</note>
    </ligand>
</feature>
<organism evidence="12 13">
    <name type="scientific">Trachymyrmex cornetzi</name>
    <dbReference type="NCBI Taxonomy" id="471704"/>
    <lineage>
        <taxon>Eukaryota</taxon>
        <taxon>Metazoa</taxon>
        <taxon>Ecdysozoa</taxon>
        <taxon>Arthropoda</taxon>
        <taxon>Hexapoda</taxon>
        <taxon>Insecta</taxon>
        <taxon>Pterygota</taxon>
        <taxon>Neoptera</taxon>
        <taxon>Endopterygota</taxon>
        <taxon>Hymenoptera</taxon>
        <taxon>Apocrita</taxon>
        <taxon>Aculeata</taxon>
        <taxon>Formicoidea</taxon>
        <taxon>Formicidae</taxon>
        <taxon>Myrmicinae</taxon>
        <taxon>Trachymyrmex</taxon>
    </lineage>
</organism>
<evidence type="ECO:0000313" key="13">
    <source>
        <dbReference type="Proteomes" id="UP000078492"/>
    </source>
</evidence>
<name>A0A151IXB9_9HYME</name>
<dbReference type="Pfam" id="PF01471">
    <property type="entry name" value="PG_binding_1"/>
    <property type="match status" value="1"/>
</dbReference>
<evidence type="ECO:0000256" key="6">
    <source>
        <dbReference type="ARBA" id="ARBA00022833"/>
    </source>
</evidence>
<dbReference type="SUPFAM" id="SSF55486">
    <property type="entry name" value="Metalloproteases ('zincins'), catalytic domain"/>
    <property type="match status" value="1"/>
</dbReference>
<feature type="domain" description="Peptidase M10 metallopeptidase" evidence="10">
    <location>
        <begin position="93"/>
        <end position="219"/>
    </location>
</feature>
<dbReference type="InterPro" id="IPR024079">
    <property type="entry name" value="MetalloPept_cat_dom_sf"/>
</dbReference>
<dbReference type="STRING" id="471704.A0A151IXB9"/>
<keyword evidence="3 9" id="KW-0479">Metal-binding</keyword>
<feature type="binding site" evidence="9">
    <location>
        <position position="147"/>
    </location>
    <ligand>
        <name>Zn(2+)</name>
        <dbReference type="ChEBI" id="CHEBI:29105"/>
        <label>1</label>
    </ligand>
</feature>
<dbReference type="InterPro" id="IPR021190">
    <property type="entry name" value="Pept_M10A"/>
</dbReference>
<dbReference type="GO" id="GO:0008270">
    <property type="term" value="F:zinc ion binding"/>
    <property type="evidence" value="ECO:0007669"/>
    <property type="project" value="InterPro"/>
</dbReference>
<feature type="active site" evidence="8">
    <location>
        <position position="216"/>
    </location>
</feature>
<feature type="binding site" evidence="9">
    <location>
        <position position="151"/>
    </location>
    <ligand>
        <name>Zn(2+)</name>
        <dbReference type="ChEBI" id="CHEBI:29105"/>
        <label>1</label>
    </ligand>
</feature>
<feature type="binding site" evidence="9">
    <location>
        <position position="189"/>
    </location>
    <ligand>
        <name>Ca(2+)</name>
        <dbReference type="ChEBI" id="CHEBI:29108"/>
        <label>3</label>
    </ligand>
</feature>
<dbReference type="InterPro" id="IPR036365">
    <property type="entry name" value="PGBD-like_sf"/>
</dbReference>
<keyword evidence="4" id="KW-0732">Signal</keyword>
<sequence>MATTTTNSPSSPQDINTEIILYLQKYGYLNNIGNNTQLSIGSEKLKQAIALFQEYYQIQGDGSLNDRTLHQMRKPRCGLSDIPHHEHDTGIHKWTKINLTWNFHLANANILKTTEFAFSLWAANSSLTFEREILNPDILISYRSGTHTYLDHKRNAEICPSSFDGRGGVLAHAFYPSRNPNYITEIHIDNAEAWHIYLHDKIPFNSERLLHTLTHEIGH</sequence>
<dbReference type="GO" id="GO:0030574">
    <property type="term" value="P:collagen catabolic process"/>
    <property type="evidence" value="ECO:0007669"/>
    <property type="project" value="TreeGrafter"/>
</dbReference>
<evidence type="ECO:0000256" key="7">
    <source>
        <dbReference type="ARBA" id="ARBA00023049"/>
    </source>
</evidence>
<dbReference type="PANTHER" id="PTHR10201">
    <property type="entry name" value="MATRIX METALLOPROTEINASE"/>
    <property type="match status" value="1"/>
</dbReference>
<comment type="cofactor">
    <cofactor evidence="9">
        <name>Ca(2+)</name>
        <dbReference type="ChEBI" id="CHEBI:29108"/>
    </cofactor>
    <text evidence="9">Can bind about 5 Ca(2+) ions per subunit.</text>
</comment>
<feature type="binding site" evidence="9">
    <location>
        <position position="192"/>
    </location>
    <ligand>
        <name>Ca(2+)</name>
        <dbReference type="ChEBI" id="CHEBI:29108"/>
        <label>1</label>
    </ligand>
</feature>
<keyword evidence="7" id="KW-0482">Metalloprotease</keyword>
<feature type="binding site" evidence="9">
    <location>
        <position position="172"/>
    </location>
    <ligand>
        <name>Zn(2+)</name>
        <dbReference type="ChEBI" id="CHEBI:29105"/>
        <label>1</label>
    </ligand>
</feature>
<feature type="binding site" description="in inhibited form" evidence="9">
    <location>
        <position position="77"/>
    </location>
    <ligand>
        <name>Zn(2+)</name>
        <dbReference type="ChEBI" id="CHEBI:29105"/>
        <label>2</label>
        <note>catalytic</note>
    </ligand>
</feature>
<evidence type="ECO:0000256" key="9">
    <source>
        <dbReference type="PIRSR" id="PIRSR621190-2"/>
    </source>
</evidence>
<feature type="binding site" evidence="9">
    <location>
        <position position="164"/>
    </location>
    <ligand>
        <name>Ca(2+)</name>
        <dbReference type="ChEBI" id="CHEBI:29108"/>
        <label>3</label>
    </ligand>
</feature>
<keyword evidence="5" id="KW-0378">Hydrolase</keyword>
<keyword evidence="13" id="KW-1185">Reference proteome</keyword>
<feature type="binding site" evidence="9">
    <location>
        <position position="137"/>
    </location>
    <ligand>
        <name>Ca(2+)</name>
        <dbReference type="ChEBI" id="CHEBI:29108"/>
        <label>2</label>
    </ligand>
</feature>
<keyword evidence="9" id="KW-0106">Calcium</keyword>
<dbReference type="GO" id="GO:0006508">
    <property type="term" value="P:proteolysis"/>
    <property type="evidence" value="ECO:0007669"/>
    <property type="project" value="UniProtKB-KW"/>
</dbReference>
<evidence type="ECO:0000259" key="11">
    <source>
        <dbReference type="Pfam" id="PF01471"/>
    </source>
</evidence>
<keyword evidence="2" id="KW-0645">Protease</keyword>
<evidence type="ECO:0000256" key="2">
    <source>
        <dbReference type="ARBA" id="ARBA00022670"/>
    </source>
</evidence>
<evidence type="ECO:0000259" key="10">
    <source>
        <dbReference type="Pfam" id="PF00413"/>
    </source>
</evidence>
<dbReference type="Pfam" id="PF00413">
    <property type="entry name" value="Peptidase_M10"/>
    <property type="match status" value="1"/>
</dbReference>
<feature type="domain" description="Peptidoglycan binding-like" evidence="11">
    <location>
        <begin position="22"/>
        <end position="72"/>
    </location>
</feature>
<dbReference type="PRINTS" id="PR00138">
    <property type="entry name" value="MATRIXIN"/>
</dbReference>
<comment type="cofactor">
    <cofactor evidence="9">
        <name>Zn(2+)</name>
        <dbReference type="ChEBI" id="CHEBI:29105"/>
    </cofactor>
    <text evidence="9">Binds 2 Zn(2+) ions per subunit.</text>
</comment>
<protein>
    <submittedName>
        <fullName evidence="12">Interstitial collagenase</fullName>
    </submittedName>
</protein>
<feature type="binding site" evidence="9">
    <location>
        <position position="181"/>
    </location>
    <ligand>
        <name>Ca(2+)</name>
        <dbReference type="ChEBI" id="CHEBI:29108"/>
        <label>2</label>
    </ligand>
</feature>
<dbReference type="GO" id="GO:0004222">
    <property type="term" value="F:metalloendopeptidase activity"/>
    <property type="evidence" value="ECO:0007669"/>
    <property type="project" value="InterPro"/>
</dbReference>
<dbReference type="GO" id="GO:0005615">
    <property type="term" value="C:extracellular space"/>
    <property type="evidence" value="ECO:0007669"/>
    <property type="project" value="TreeGrafter"/>
</dbReference>
<dbReference type="Proteomes" id="UP000078492">
    <property type="component" value="Unassembled WGS sequence"/>
</dbReference>
<feature type="binding site" evidence="9">
    <location>
        <position position="165"/>
    </location>
    <ligand>
        <name>Ca(2+)</name>
        <dbReference type="ChEBI" id="CHEBI:29108"/>
        <label>3</label>
    </ligand>
</feature>
<reference evidence="12 13" key="1">
    <citation type="submission" date="2015-09" db="EMBL/GenBank/DDBJ databases">
        <title>Trachymyrmex cornetzi WGS genome.</title>
        <authorList>
            <person name="Nygaard S."/>
            <person name="Hu H."/>
            <person name="Boomsma J."/>
            <person name="Zhang G."/>
        </authorList>
    </citation>
    <scope>NUCLEOTIDE SEQUENCE [LARGE SCALE GENOMIC DNA]</scope>
    <source>
        <strain evidence="12">Tcor2-1</strain>
        <tissue evidence="12">Whole body</tissue>
    </source>
</reference>
<evidence type="ECO:0000256" key="4">
    <source>
        <dbReference type="ARBA" id="ARBA00022729"/>
    </source>
</evidence>
<dbReference type="GO" id="GO:0030198">
    <property type="term" value="P:extracellular matrix organization"/>
    <property type="evidence" value="ECO:0007669"/>
    <property type="project" value="TreeGrafter"/>
</dbReference>
<dbReference type="InterPro" id="IPR001818">
    <property type="entry name" value="Pept_M10_metallopeptidase"/>
</dbReference>
<evidence type="ECO:0000256" key="1">
    <source>
        <dbReference type="ARBA" id="ARBA00010370"/>
    </source>
</evidence>
<gene>
    <name evidence="12" type="ORF">ALC57_15141</name>
</gene>
<accession>A0A151IXB9</accession>
<evidence type="ECO:0000313" key="12">
    <source>
        <dbReference type="EMBL" id="KYN12688.1"/>
    </source>
</evidence>
<feature type="binding site" evidence="9">
    <location>
        <position position="192"/>
    </location>
    <ligand>
        <name>Ca(2+)</name>
        <dbReference type="ChEBI" id="CHEBI:29108"/>
        <label>3</label>
    </ligand>
</feature>